<dbReference type="OrthoDB" id="6401969at2"/>
<dbReference type="AlphaFoldDB" id="M7P2X0"/>
<keyword evidence="2" id="KW-0732">Signal</keyword>
<dbReference type="PATRIC" id="fig|1286106.3.peg.586"/>
<dbReference type="NCBIfam" id="NF033919">
    <property type="entry name" value="PA2779_fam"/>
    <property type="match status" value="1"/>
</dbReference>
<reference evidence="3 4" key="1">
    <citation type="journal article" date="2013" name="Genome Announc.">
        <title>Draft Genome Sequence of Methylophaga lonarensis MPLT, a Haloalkaliphilic (Non-Methane-Utilizing) Methylotroph.</title>
        <authorList>
            <person name="Shetty S.A."/>
            <person name="Marathe N.P."/>
            <person name="Munot H."/>
            <person name="Antony C.P."/>
            <person name="Dhotre D.P."/>
            <person name="Murrell J.C."/>
            <person name="Shouche Y.S."/>
        </authorList>
    </citation>
    <scope>NUCLEOTIDE SEQUENCE [LARGE SCALE GENOMIC DNA]</scope>
    <source>
        <strain evidence="3 4">MPL</strain>
    </source>
</reference>
<dbReference type="InterPro" id="IPR016924">
    <property type="entry name" value="UCP029543"/>
</dbReference>
<accession>M7P2X0</accession>
<dbReference type="Proteomes" id="UP000012019">
    <property type="component" value="Unassembled WGS sequence"/>
</dbReference>
<feature type="chain" id="PRO_5004082595" description="PA2779 family protein" evidence="2">
    <location>
        <begin position="25"/>
        <end position="126"/>
    </location>
</feature>
<evidence type="ECO:0000256" key="1">
    <source>
        <dbReference type="SAM" id="Phobius"/>
    </source>
</evidence>
<dbReference type="PIRSF" id="PIRSF029543">
    <property type="entry name" value="UCP029543"/>
    <property type="match status" value="1"/>
</dbReference>
<keyword evidence="1" id="KW-0472">Membrane</keyword>
<organism evidence="3 4">
    <name type="scientific">Methylophaga lonarensis MPL</name>
    <dbReference type="NCBI Taxonomy" id="1286106"/>
    <lineage>
        <taxon>Bacteria</taxon>
        <taxon>Pseudomonadati</taxon>
        <taxon>Pseudomonadota</taxon>
        <taxon>Gammaproteobacteria</taxon>
        <taxon>Thiotrichales</taxon>
        <taxon>Piscirickettsiaceae</taxon>
        <taxon>Methylophaga</taxon>
    </lineage>
</organism>
<feature type="transmembrane region" description="Helical" evidence="1">
    <location>
        <begin position="96"/>
        <end position="122"/>
    </location>
</feature>
<dbReference type="InterPro" id="IPR046735">
    <property type="entry name" value="PA2779-like"/>
</dbReference>
<proteinExistence type="predicted"/>
<dbReference type="EMBL" id="APHR01000013">
    <property type="protein sequence ID" value="EMR13851.1"/>
    <property type="molecule type" value="Genomic_DNA"/>
</dbReference>
<keyword evidence="1" id="KW-1133">Transmembrane helix</keyword>
<dbReference type="STRING" id="1286106.MPL1_02938"/>
<name>M7P2X0_9GAMM</name>
<protein>
    <recommendedName>
        <fullName evidence="5">PA2779 family protein</fullName>
    </recommendedName>
</protein>
<sequence length="126" mass="13679">MKRKLTSWIMILAFFGTTTLPLQAAMISTPDVIAVEQSQYDRAQLIALLDRDDVQSQLLAMGVSAEQAAERVNSMTDLEVAQLNERLADLPAGAGVLGVVVIIFVVFVITDAIGATNIFSFVRPVR</sequence>
<evidence type="ECO:0000313" key="4">
    <source>
        <dbReference type="Proteomes" id="UP000012019"/>
    </source>
</evidence>
<evidence type="ECO:0008006" key="5">
    <source>
        <dbReference type="Google" id="ProtNLM"/>
    </source>
</evidence>
<gene>
    <name evidence="3" type="ORF">MPL1_02938</name>
</gene>
<dbReference type="Pfam" id="PF20332">
    <property type="entry name" value="DUF6627"/>
    <property type="match status" value="1"/>
</dbReference>
<keyword evidence="4" id="KW-1185">Reference proteome</keyword>
<keyword evidence="1" id="KW-0812">Transmembrane</keyword>
<comment type="caution">
    <text evidence="3">The sequence shown here is derived from an EMBL/GenBank/DDBJ whole genome shotgun (WGS) entry which is preliminary data.</text>
</comment>
<evidence type="ECO:0000313" key="3">
    <source>
        <dbReference type="EMBL" id="EMR13851.1"/>
    </source>
</evidence>
<dbReference type="RefSeq" id="WP_009725626.1">
    <property type="nucleotide sequence ID" value="NZ_APHR01000013.1"/>
</dbReference>
<evidence type="ECO:0000256" key="2">
    <source>
        <dbReference type="SAM" id="SignalP"/>
    </source>
</evidence>
<dbReference type="eggNOG" id="ENOG5032Z0E">
    <property type="taxonomic scope" value="Bacteria"/>
</dbReference>
<feature type="signal peptide" evidence="2">
    <location>
        <begin position="1"/>
        <end position="24"/>
    </location>
</feature>